<dbReference type="AlphaFoldDB" id="A0A6N3CTH7"/>
<keyword evidence="1" id="KW-0472">Membrane</keyword>
<evidence type="ECO:0000256" key="1">
    <source>
        <dbReference type="SAM" id="Phobius"/>
    </source>
</evidence>
<sequence>MKRKILSSIYLTSCYLGILTLLVMLISVLPGMIRGKLFIDNDTLVRFSIVLLFLLILAYLVDLSISGNERKILLKITNYISIFLYIFFIFFILLRSLNNNYPTVNMIPFKSIINYVYDFLTLTGKLNYFSFLKFIIFPIVYLIPVFIFIKTKYHRNYYIFISIIIISLEVVKFFLYKSFNLDNILLGLLSAIITAEVICKIPFKLNLVGFNDKKVL</sequence>
<feature type="transmembrane region" description="Helical" evidence="1">
    <location>
        <begin position="45"/>
        <end position="65"/>
    </location>
</feature>
<organism evidence="2">
    <name type="scientific">Peptoniphilus gorbachii</name>
    <dbReference type="NCBI Taxonomy" id="411567"/>
    <lineage>
        <taxon>Bacteria</taxon>
        <taxon>Bacillati</taxon>
        <taxon>Bacillota</taxon>
        <taxon>Tissierellia</taxon>
        <taxon>Tissierellales</taxon>
        <taxon>Peptoniphilaceae</taxon>
        <taxon>Peptoniphilus</taxon>
    </lineage>
</organism>
<evidence type="ECO:0000313" key="2">
    <source>
        <dbReference type="EMBL" id="VYU18894.1"/>
    </source>
</evidence>
<feature type="transmembrane region" description="Helical" evidence="1">
    <location>
        <begin position="128"/>
        <end position="149"/>
    </location>
</feature>
<proteinExistence type="predicted"/>
<gene>
    <name evidence="2" type="ORF">PGLFYP46_00471</name>
</gene>
<name>A0A6N3CTH7_9FIRM</name>
<feature type="transmembrane region" description="Helical" evidence="1">
    <location>
        <begin position="72"/>
        <end position="94"/>
    </location>
</feature>
<protein>
    <recommendedName>
        <fullName evidence="3">VanZ like family protein</fullName>
    </recommendedName>
</protein>
<keyword evidence="1" id="KW-1133">Transmembrane helix</keyword>
<feature type="transmembrane region" description="Helical" evidence="1">
    <location>
        <begin position="156"/>
        <end position="178"/>
    </location>
</feature>
<dbReference type="EMBL" id="CACRUP010000023">
    <property type="protein sequence ID" value="VYU18894.1"/>
    <property type="molecule type" value="Genomic_DNA"/>
</dbReference>
<reference evidence="2" key="1">
    <citation type="submission" date="2019-11" db="EMBL/GenBank/DDBJ databases">
        <authorList>
            <person name="Feng L."/>
        </authorList>
    </citation>
    <scope>NUCLEOTIDE SEQUENCE</scope>
    <source>
        <strain evidence="2">PgorbachiiLFYP46</strain>
    </source>
</reference>
<feature type="transmembrane region" description="Helical" evidence="1">
    <location>
        <begin position="184"/>
        <end position="203"/>
    </location>
</feature>
<keyword evidence="1" id="KW-0812">Transmembrane</keyword>
<accession>A0A6N3CTH7</accession>
<dbReference type="RefSeq" id="WP_156702452.1">
    <property type="nucleotide sequence ID" value="NZ_CACRUP010000023.1"/>
</dbReference>
<feature type="transmembrane region" description="Helical" evidence="1">
    <location>
        <begin position="12"/>
        <end position="33"/>
    </location>
</feature>
<evidence type="ECO:0008006" key="3">
    <source>
        <dbReference type="Google" id="ProtNLM"/>
    </source>
</evidence>